<protein>
    <submittedName>
        <fullName evidence="2">Uncharacterized protein</fullName>
    </submittedName>
</protein>
<feature type="region of interest" description="Disordered" evidence="1">
    <location>
        <begin position="1"/>
        <end position="42"/>
    </location>
</feature>
<evidence type="ECO:0000313" key="2">
    <source>
        <dbReference type="EMBL" id="KKN42367.1"/>
    </source>
</evidence>
<name>A0A0F9QZN8_9ZZZZ</name>
<organism evidence="2">
    <name type="scientific">marine sediment metagenome</name>
    <dbReference type="NCBI Taxonomy" id="412755"/>
    <lineage>
        <taxon>unclassified sequences</taxon>
        <taxon>metagenomes</taxon>
        <taxon>ecological metagenomes</taxon>
    </lineage>
</organism>
<gene>
    <name evidence="2" type="ORF">LCGC14_0714020</name>
</gene>
<sequence>QVYLKEKKENNRQKPEIPKNESKIEKIGTQNLISMQSKNQTI</sequence>
<evidence type="ECO:0000256" key="1">
    <source>
        <dbReference type="SAM" id="MobiDB-lite"/>
    </source>
</evidence>
<dbReference type="AlphaFoldDB" id="A0A0F9QZN8"/>
<proteinExistence type="predicted"/>
<feature type="non-terminal residue" evidence="2">
    <location>
        <position position="1"/>
    </location>
</feature>
<reference evidence="2" key="1">
    <citation type="journal article" date="2015" name="Nature">
        <title>Complex archaea that bridge the gap between prokaryotes and eukaryotes.</title>
        <authorList>
            <person name="Spang A."/>
            <person name="Saw J.H."/>
            <person name="Jorgensen S.L."/>
            <person name="Zaremba-Niedzwiedzka K."/>
            <person name="Martijn J."/>
            <person name="Lind A.E."/>
            <person name="van Eijk R."/>
            <person name="Schleper C."/>
            <person name="Guy L."/>
            <person name="Ettema T.J."/>
        </authorList>
    </citation>
    <scope>NUCLEOTIDE SEQUENCE</scope>
</reference>
<feature type="compositionally biased region" description="Polar residues" evidence="1">
    <location>
        <begin position="28"/>
        <end position="42"/>
    </location>
</feature>
<feature type="compositionally biased region" description="Basic and acidic residues" evidence="1">
    <location>
        <begin position="1"/>
        <end position="26"/>
    </location>
</feature>
<dbReference type="EMBL" id="LAZR01001586">
    <property type="protein sequence ID" value="KKN42367.1"/>
    <property type="molecule type" value="Genomic_DNA"/>
</dbReference>
<comment type="caution">
    <text evidence="2">The sequence shown here is derived from an EMBL/GenBank/DDBJ whole genome shotgun (WGS) entry which is preliminary data.</text>
</comment>
<accession>A0A0F9QZN8</accession>